<name>A0A951PDM3_9CYAN</name>
<dbReference type="Gene3D" id="3.90.550.10">
    <property type="entry name" value="Spore Coat Polysaccharide Biosynthesis Protein SpsA, Chain A"/>
    <property type="match status" value="1"/>
</dbReference>
<accession>A0A951PDM3</accession>
<gene>
    <name evidence="1" type="ORF">KME07_19625</name>
</gene>
<dbReference type="EMBL" id="JAHHHV010000078">
    <property type="protein sequence ID" value="MBW4467644.1"/>
    <property type="molecule type" value="Genomic_DNA"/>
</dbReference>
<dbReference type="Pfam" id="PF13641">
    <property type="entry name" value="Glyco_tranf_2_3"/>
    <property type="match status" value="1"/>
</dbReference>
<sequence length="329" mass="36872">MSDSSSPDPRSRLRVIILNYRTPELTVACLHSLLPELESFPEFHVVVVDNNSEDGSADKISAAIAEQGWDWVTLMPLAQNGGYASGNNAAIRPALALEQPPQYFHILNPDTVVQPGAVKTLVDFMEQHPDVGIAGSRLQDPDGTPQASAFRFPNLLGEIEGGLRLGVISQLLANWRVVQPIPEANAQTDWVAGASMIVRRQVFETAGLMDDDYFLYFEEVDFCLAAARAGWPCWYVPDSRVVHYVGKSTGISETRQVSKRIPTYWFDSRRRYFIKNYGRLYAALSEVALASSYSVWRMRRWVQRKPDGDPPYFLVDFLRNSTLVKGGQL</sequence>
<dbReference type="PANTHER" id="PTHR43179:SF7">
    <property type="entry name" value="RHAMNOSYLTRANSFERASE WBBL"/>
    <property type="match status" value="1"/>
</dbReference>
<dbReference type="CDD" id="cd04186">
    <property type="entry name" value="GT_2_like_c"/>
    <property type="match status" value="1"/>
</dbReference>
<comment type="caution">
    <text evidence="1">The sequence shown here is derived from an EMBL/GenBank/DDBJ whole genome shotgun (WGS) entry which is preliminary data.</text>
</comment>
<evidence type="ECO:0000313" key="2">
    <source>
        <dbReference type="Proteomes" id="UP000707356"/>
    </source>
</evidence>
<evidence type="ECO:0000313" key="1">
    <source>
        <dbReference type="EMBL" id="MBW4467644.1"/>
    </source>
</evidence>
<dbReference type="InterPro" id="IPR029044">
    <property type="entry name" value="Nucleotide-diphossugar_trans"/>
</dbReference>
<dbReference type="Proteomes" id="UP000707356">
    <property type="component" value="Unassembled WGS sequence"/>
</dbReference>
<reference evidence="1" key="2">
    <citation type="journal article" date="2022" name="Microbiol. Resour. Announc.">
        <title>Metagenome Sequencing to Explore Phylogenomics of Terrestrial Cyanobacteria.</title>
        <authorList>
            <person name="Ward R.D."/>
            <person name="Stajich J.E."/>
            <person name="Johansen J.R."/>
            <person name="Huntemann M."/>
            <person name="Clum A."/>
            <person name="Foster B."/>
            <person name="Foster B."/>
            <person name="Roux S."/>
            <person name="Palaniappan K."/>
            <person name="Varghese N."/>
            <person name="Mukherjee S."/>
            <person name="Reddy T.B.K."/>
            <person name="Daum C."/>
            <person name="Copeland A."/>
            <person name="Chen I.A."/>
            <person name="Ivanova N.N."/>
            <person name="Kyrpides N.C."/>
            <person name="Shapiro N."/>
            <person name="Eloe-Fadrosh E.A."/>
            <person name="Pietrasiak N."/>
        </authorList>
    </citation>
    <scope>NUCLEOTIDE SEQUENCE</scope>
    <source>
        <strain evidence="1">GSE-TBD4-15B</strain>
    </source>
</reference>
<protein>
    <submittedName>
        <fullName evidence="1">Glycosyltransferase family 2 protein</fullName>
    </submittedName>
</protein>
<dbReference type="AlphaFoldDB" id="A0A951PDM3"/>
<dbReference type="PANTHER" id="PTHR43179">
    <property type="entry name" value="RHAMNOSYLTRANSFERASE WBBL"/>
    <property type="match status" value="1"/>
</dbReference>
<proteinExistence type="predicted"/>
<dbReference type="SUPFAM" id="SSF53448">
    <property type="entry name" value="Nucleotide-diphospho-sugar transferases"/>
    <property type="match status" value="1"/>
</dbReference>
<reference evidence="1" key="1">
    <citation type="submission" date="2021-05" db="EMBL/GenBank/DDBJ databases">
        <authorList>
            <person name="Pietrasiak N."/>
            <person name="Ward R."/>
            <person name="Stajich J.E."/>
            <person name="Kurbessoian T."/>
        </authorList>
    </citation>
    <scope>NUCLEOTIDE SEQUENCE</scope>
    <source>
        <strain evidence="1">GSE-TBD4-15B</strain>
    </source>
</reference>
<organism evidence="1 2">
    <name type="scientific">Pegethrix bostrychoides GSE-TBD4-15B</name>
    <dbReference type="NCBI Taxonomy" id="2839662"/>
    <lineage>
        <taxon>Bacteria</taxon>
        <taxon>Bacillati</taxon>
        <taxon>Cyanobacteriota</taxon>
        <taxon>Cyanophyceae</taxon>
        <taxon>Oculatellales</taxon>
        <taxon>Oculatellaceae</taxon>
        <taxon>Pegethrix</taxon>
    </lineage>
</organism>